<evidence type="ECO:0000313" key="1">
    <source>
        <dbReference type="EMBL" id="SFD64037.1"/>
    </source>
</evidence>
<proteinExistence type="predicted"/>
<dbReference type="Proteomes" id="UP000198855">
    <property type="component" value="Unassembled WGS sequence"/>
</dbReference>
<sequence>MELRVYKALWGMEGTYEEQLGKTSAAGYYGIEAPLPQEGNEQSYEWMTDRVKESFNRFSTIK</sequence>
<name>A0A1I1TZN5_9BACL</name>
<dbReference type="STRING" id="1045775.SAMN05216378_0784"/>
<keyword evidence="2" id="KW-1185">Reference proteome</keyword>
<protein>
    <submittedName>
        <fullName evidence="1">Uncharacterized protein</fullName>
    </submittedName>
</protein>
<dbReference type="EMBL" id="FOMT01000001">
    <property type="protein sequence ID" value="SFD64037.1"/>
    <property type="molecule type" value="Genomic_DNA"/>
</dbReference>
<organism evidence="1 2">
    <name type="scientific">Paenibacillus catalpae</name>
    <dbReference type="NCBI Taxonomy" id="1045775"/>
    <lineage>
        <taxon>Bacteria</taxon>
        <taxon>Bacillati</taxon>
        <taxon>Bacillota</taxon>
        <taxon>Bacilli</taxon>
        <taxon>Bacillales</taxon>
        <taxon>Paenibacillaceae</taxon>
        <taxon>Paenibacillus</taxon>
    </lineage>
</organism>
<evidence type="ECO:0000313" key="2">
    <source>
        <dbReference type="Proteomes" id="UP000198855"/>
    </source>
</evidence>
<dbReference type="RefSeq" id="WP_091181218.1">
    <property type="nucleotide sequence ID" value="NZ_FOMT01000001.1"/>
</dbReference>
<accession>A0A1I1TZN5</accession>
<gene>
    <name evidence="1" type="ORF">SAMN05216378_0784</name>
</gene>
<reference evidence="2" key="1">
    <citation type="submission" date="2016-10" db="EMBL/GenBank/DDBJ databases">
        <authorList>
            <person name="Varghese N."/>
            <person name="Submissions S."/>
        </authorList>
    </citation>
    <scope>NUCLEOTIDE SEQUENCE [LARGE SCALE GENOMIC DNA]</scope>
    <source>
        <strain evidence="2">CGMCC 1.10784</strain>
    </source>
</reference>
<dbReference type="AlphaFoldDB" id="A0A1I1TZN5"/>